<dbReference type="Proteomes" id="UP001550853">
    <property type="component" value="Unassembled WGS sequence"/>
</dbReference>
<dbReference type="RefSeq" id="WP_078654278.1">
    <property type="nucleotide sequence ID" value="NZ_JBEZVI010000002.1"/>
</dbReference>
<evidence type="ECO:0000259" key="3">
    <source>
        <dbReference type="Pfam" id="PF07811"/>
    </source>
</evidence>
<organism evidence="4 5">
    <name type="scientific">Streptomyces catenulae</name>
    <dbReference type="NCBI Taxonomy" id="66875"/>
    <lineage>
        <taxon>Bacteria</taxon>
        <taxon>Bacillati</taxon>
        <taxon>Actinomycetota</taxon>
        <taxon>Actinomycetes</taxon>
        <taxon>Kitasatosporales</taxon>
        <taxon>Streptomycetaceae</taxon>
        <taxon>Streptomyces</taxon>
    </lineage>
</organism>
<dbReference type="EMBL" id="JBEZVI010000002">
    <property type="protein sequence ID" value="MEU3709100.1"/>
    <property type="molecule type" value="Genomic_DNA"/>
</dbReference>
<gene>
    <name evidence="4" type="ORF">AB0E61_03260</name>
</gene>
<keyword evidence="2" id="KW-1133">Transmembrane helix</keyword>
<evidence type="ECO:0000256" key="1">
    <source>
        <dbReference type="SAM" id="MobiDB-lite"/>
    </source>
</evidence>
<evidence type="ECO:0000313" key="4">
    <source>
        <dbReference type="EMBL" id="MEU3709100.1"/>
    </source>
</evidence>
<feature type="compositionally biased region" description="Basic and acidic residues" evidence="1">
    <location>
        <begin position="1"/>
        <end position="14"/>
    </location>
</feature>
<keyword evidence="5" id="KW-1185">Reference proteome</keyword>
<evidence type="ECO:0000313" key="5">
    <source>
        <dbReference type="Proteomes" id="UP001550853"/>
    </source>
</evidence>
<dbReference type="Pfam" id="PF07811">
    <property type="entry name" value="TadE"/>
    <property type="match status" value="1"/>
</dbReference>
<sequence>MGRAGEARTGDHGAARATRSRGGAPARPGRPGPARPPRRGPGGRPVRLRRLPATPRTRPAGDRGQVTVEFAGMLPLILLVLVLLWQFVLVGYTFSLAAHAADRGARAAVALRDGGPGACRTAATGELPASWRSAATTTCAADAGLWHATVRLKVPVLFPGAAAFPWTVSGTAGAVDEEGR</sequence>
<comment type="caution">
    <text evidence="4">The sequence shown here is derived from an EMBL/GenBank/DDBJ whole genome shotgun (WGS) entry which is preliminary data.</text>
</comment>
<name>A0ABV2YTM1_9ACTN</name>
<feature type="domain" description="TadE-like" evidence="3">
    <location>
        <begin position="64"/>
        <end position="106"/>
    </location>
</feature>
<dbReference type="InterPro" id="IPR012495">
    <property type="entry name" value="TadE-like_dom"/>
</dbReference>
<reference evidence="4 5" key="1">
    <citation type="submission" date="2024-06" db="EMBL/GenBank/DDBJ databases">
        <title>The Natural Products Discovery Center: Release of the First 8490 Sequenced Strains for Exploring Actinobacteria Biosynthetic Diversity.</title>
        <authorList>
            <person name="Kalkreuter E."/>
            <person name="Kautsar S.A."/>
            <person name="Yang D."/>
            <person name="Bader C.D."/>
            <person name="Teijaro C.N."/>
            <person name="Fluegel L."/>
            <person name="Davis C.M."/>
            <person name="Simpson J.R."/>
            <person name="Lauterbach L."/>
            <person name="Steele A.D."/>
            <person name="Gui C."/>
            <person name="Meng S."/>
            <person name="Li G."/>
            <person name="Viehrig K."/>
            <person name="Ye F."/>
            <person name="Su P."/>
            <person name="Kiefer A.F."/>
            <person name="Nichols A."/>
            <person name="Cepeda A.J."/>
            <person name="Yan W."/>
            <person name="Fan B."/>
            <person name="Jiang Y."/>
            <person name="Adhikari A."/>
            <person name="Zheng C.-J."/>
            <person name="Schuster L."/>
            <person name="Cowan T.M."/>
            <person name="Smanski M.J."/>
            <person name="Chevrette M.G."/>
            <person name="De Carvalho L.P.S."/>
            <person name="Shen B."/>
        </authorList>
    </citation>
    <scope>NUCLEOTIDE SEQUENCE [LARGE SCALE GENOMIC DNA]</scope>
    <source>
        <strain evidence="4 5">NPDC033039</strain>
    </source>
</reference>
<evidence type="ECO:0000256" key="2">
    <source>
        <dbReference type="SAM" id="Phobius"/>
    </source>
</evidence>
<feature type="transmembrane region" description="Helical" evidence="2">
    <location>
        <begin position="73"/>
        <end position="94"/>
    </location>
</feature>
<keyword evidence="2" id="KW-0472">Membrane</keyword>
<accession>A0ABV2YTM1</accession>
<protein>
    <submittedName>
        <fullName evidence="4">TadE/TadG family type IV pilus assembly protein</fullName>
    </submittedName>
</protein>
<keyword evidence="2" id="KW-0812">Transmembrane</keyword>
<feature type="compositionally biased region" description="Low complexity" evidence="1">
    <location>
        <begin position="15"/>
        <end position="27"/>
    </location>
</feature>
<proteinExistence type="predicted"/>
<feature type="region of interest" description="Disordered" evidence="1">
    <location>
        <begin position="1"/>
        <end position="62"/>
    </location>
</feature>